<organism evidence="2">
    <name type="scientific">uncultured Gemmatimonadota bacterium</name>
    <dbReference type="NCBI Taxonomy" id="203437"/>
    <lineage>
        <taxon>Bacteria</taxon>
        <taxon>Pseudomonadati</taxon>
        <taxon>Gemmatimonadota</taxon>
        <taxon>environmental samples</taxon>
    </lineage>
</organism>
<feature type="non-terminal residue" evidence="2">
    <location>
        <position position="1"/>
    </location>
</feature>
<dbReference type="EMBL" id="CADCTW010000162">
    <property type="protein sequence ID" value="CAA9348167.1"/>
    <property type="molecule type" value="Genomic_DNA"/>
</dbReference>
<name>A0A6J4M2C5_9BACT</name>
<proteinExistence type="predicted"/>
<accession>A0A6J4M2C5</accession>
<reference evidence="2" key="1">
    <citation type="submission" date="2020-02" db="EMBL/GenBank/DDBJ databases">
        <authorList>
            <person name="Meier V. D."/>
        </authorList>
    </citation>
    <scope>NUCLEOTIDE SEQUENCE</scope>
    <source>
        <strain evidence="2">AVDCRST_MAG68</strain>
    </source>
</reference>
<feature type="compositionally biased region" description="Basic residues" evidence="1">
    <location>
        <begin position="64"/>
        <end position="85"/>
    </location>
</feature>
<sequence>GRSPYPRRGAAPDRRAHRDGRDARDPAPAGARSAARVDGGRDQPAGVHRARRRHRQPGGAGRAGARRLRRGRQPHLPLRPRHRRPPAPGVGARRSLPRVAGGRHPARFHEARRPAAQLRRRVPSEEGL</sequence>
<feature type="region of interest" description="Disordered" evidence="1">
    <location>
        <begin position="1"/>
        <end position="128"/>
    </location>
</feature>
<evidence type="ECO:0000256" key="1">
    <source>
        <dbReference type="SAM" id="MobiDB-lite"/>
    </source>
</evidence>
<protein>
    <submittedName>
        <fullName evidence="2">Uncharacterized protein</fullName>
    </submittedName>
</protein>
<gene>
    <name evidence="2" type="ORF">AVDCRST_MAG68-3516</name>
</gene>
<dbReference type="AlphaFoldDB" id="A0A6J4M2C5"/>
<evidence type="ECO:0000313" key="2">
    <source>
        <dbReference type="EMBL" id="CAA9348167.1"/>
    </source>
</evidence>
<feature type="non-terminal residue" evidence="2">
    <location>
        <position position="128"/>
    </location>
</feature>
<feature type="compositionally biased region" description="Basic and acidic residues" evidence="1">
    <location>
        <begin position="10"/>
        <end position="25"/>
    </location>
</feature>
<feature type="compositionally biased region" description="Low complexity" evidence="1">
    <location>
        <begin position="26"/>
        <end position="36"/>
    </location>
</feature>